<dbReference type="PROSITE" id="PS00428">
    <property type="entry name" value="FTSW_RODA_SPOVE"/>
    <property type="match status" value="1"/>
</dbReference>
<reference evidence="7 8" key="1">
    <citation type="journal article" date="2015" name="Nature">
        <title>rRNA introns, odd ribosomes, and small enigmatic genomes across a large radiation of phyla.</title>
        <authorList>
            <person name="Brown C.T."/>
            <person name="Hug L.A."/>
            <person name="Thomas B.C."/>
            <person name="Sharon I."/>
            <person name="Castelle C.J."/>
            <person name="Singh A."/>
            <person name="Wilkins M.J."/>
            <person name="Williams K.H."/>
            <person name="Banfield J.F."/>
        </authorList>
    </citation>
    <scope>NUCLEOTIDE SEQUENCE [LARGE SCALE GENOMIC DNA]</scope>
</reference>
<feature type="transmembrane region" description="Helical" evidence="6">
    <location>
        <begin position="34"/>
        <end position="55"/>
    </location>
</feature>
<feature type="transmembrane region" description="Helical" evidence="6">
    <location>
        <begin position="290"/>
        <end position="313"/>
    </location>
</feature>
<feature type="transmembrane region" description="Helical" evidence="6">
    <location>
        <begin position="258"/>
        <end position="278"/>
    </location>
</feature>
<feature type="transmembrane region" description="Helical" evidence="6">
    <location>
        <begin position="62"/>
        <end position="83"/>
    </location>
</feature>
<dbReference type="STRING" id="1618446.UV61_C0002G0263"/>
<dbReference type="GO" id="GO:0032153">
    <property type="term" value="C:cell division site"/>
    <property type="evidence" value="ECO:0007669"/>
    <property type="project" value="TreeGrafter"/>
</dbReference>
<feature type="transmembrane region" description="Helical" evidence="6">
    <location>
        <begin position="126"/>
        <end position="144"/>
    </location>
</feature>
<dbReference type="EMBL" id="LCFD01000002">
    <property type="protein sequence ID" value="KKS87542.1"/>
    <property type="molecule type" value="Genomic_DNA"/>
</dbReference>
<dbReference type="GO" id="GO:0008360">
    <property type="term" value="P:regulation of cell shape"/>
    <property type="evidence" value="ECO:0007669"/>
    <property type="project" value="UniProtKB-KW"/>
</dbReference>
<evidence type="ECO:0000313" key="8">
    <source>
        <dbReference type="Proteomes" id="UP000034050"/>
    </source>
</evidence>
<feature type="transmembrane region" description="Helical" evidence="6">
    <location>
        <begin position="7"/>
        <end position="28"/>
    </location>
</feature>
<dbReference type="Pfam" id="PF01098">
    <property type="entry name" value="FTSW_RODA_SPOVE"/>
    <property type="match status" value="1"/>
</dbReference>
<gene>
    <name evidence="7" type="ORF">UV61_C0002G0263</name>
</gene>
<sequence>MGRQTRTFAWLVFIPAILLNSLGLVTLLSRDPVLFYQQAIFTAVGLGLFWLFYHIDFELYQYLYKFFYVGAILFLLMAFLGPNVRGATRWIDLGGFRIQPSEIIKPFFLITLASLLVRYPPTKIKFILYHLGLFGLPFLIIYKQPDLGNAIVYAGMWLFSVVLAGMPVWFLVLGGGVLGGLLPFGYRLLHEYQRQRILTFLNPLSDPRGTGYNAIQAMIAVGSGQWFGRGFGKGTQSLLNFLPEQHTDFIFAAFSEEFGFIGALVLLAIFFIFLWKVLRLTNLRQDRQLAFLYSAGFFTQLFIHVIINVGMNLGLVPITGITLPFISYGGSSLISLWIGLGILFSADFEPHQAASRG</sequence>
<keyword evidence="4 6" id="KW-1133">Transmembrane helix</keyword>
<evidence type="ECO:0000256" key="3">
    <source>
        <dbReference type="ARBA" id="ARBA00022960"/>
    </source>
</evidence>
<dbReference type="GO" id="GO:0051301">
    <property type="term" value="P:cell division"/>
    <property type="evidence" value="ECO:0007669"/>
    <property type="project" value="InterPro"/>
</dbReference>
<evidence type="ECO:0000256" key="6">
    <source>
        <dbReference type="SAM" id="Phobius"/>
    </source>
</evidence>
<dbReference type="InterPro" id="IPR018365">
    <property type="entry name" value="Cell_cycle_FtsW-rel_CS"/>
</dbReference>
<dbReference type="PANTHER" id="PTHR30474">
    <property type="entry name" value="CELL CYCLE PROTEIN"/>
    <property type="match status" value="1"/>
</dbReference>
<dbReference type="Proteomes" id="UP000034050">
    <property type="component" value="Unassembled WGS sequence"/>
</dbReference>
<protein>
    <submittedName>
        <fullName evidence="7">Rod shape-determining protein RodA</fullName>
    </submittedName>
</protein>
<evidence type="ECO:0000256" key="5">
    <source>
        <dbReference type="ARBA" id="ARBA00023136"/>
    </source>
</evidence>
<keyword evidence="2 6" id="KW-0812">Transmembrane</keyword>
<accession>A0A0G1CPY2</accession>
<dbReference type="GO" id="GO:0015648">
    <property type="term" value="F:lipid-linked peptidoglycan transporter activity"/>
    <property type="evidence" value="ECO:0007669"/>
    <property type="project" value="TreeGrafter"/>
</dbReference>
<proteinExistence type="predicted"/>
<dbReference type="PATRIC" id="fig|1618446.3.peg.388"/>
<keyword evidence="5 6" id="KW-0472">Membrane</keyword>
<dbReference type="PANTHER" id="PTHR30474:SF1">
    <property type="entry name" value="PEPTIDOGLYCAN GLYCOSYLTRANSFERASE MRDB"/>
    <property type="match status" value="1"/>
</dbReference>
<organism evidence="7 8">
    <name type="scientific">Candidatus Gottesmanbacteria bacterium GW2011_GWB1_43_11</name>
    <dbReference type="NCBI Taxonomy" id="1618446"/>
    <lineage>
        <taxon>Bacteria</taxon>
        <taxon>Candidatus Gottesmaniibacteriota</taxon>
    </lineage>
</organism>
<evidence type="ECO:0000256" key="2">
    <source>
        <dbReference type="ARBA" id="ARBA00022692"/>
    </source>
</evidence>
<comment type="caution">
    <text evidence="7">The sequence shown here is derived from an EMBL/GenBank/DDBJ whole genome shotgun (WGS) entry which is preliminary data.</text>
</comment>
<dbReference type="AlphaFoldDB" id="A0A0G1CPY2"/>
<evidence type="ECO:0000256" key="1">
    <source>
        <dbReference type="ARBA" id="ARBA00004141"/>
    </source>
</evidence>
<evidence type="ECO:0000313" key="7">
    <source>
        <dbReference type="EMBL" id="KKS87542.1"/>
    </source>
</evidence>
<dbReference type="InterPro" id="IPR001182">
    <property type="entry name" value="FtsW/RodA"/>
</dbReference>
<feature type="transmembrane region" description="Helical" evidence="6">
    <location>
        <begin position="325"/>
        <end position="346"/>
    </location>
</feature>
<comment type="subcellular location">
    <subcellularLocation>
        <location evidence="1">Membrane</location>
        <topology evidence="1">Multi-pass membrane protein</topology>
    </subcellularLocation>
</comment>
<name>A0A0G1CPY2_9BACT</name>
<evidence type="ECO:0000256" key="4">
    <source>
        <dbReference type="ARBA" id="ARBA00022989"/>
    </source>
</evidence>
<dbReference type="GO" id="GO:0005886">
    <property type="term" value="C:plasma membrane"/>
    <property type="evidence" value="ECO:0007669"/>
    <property type="project" value="TreeGrafter"/>
</dbReference>
<keyword evidence="3" id="KW-0133">Cell shape</keyword>
<feature type="transmembrane region" description="Helical" evidence="6">
    <location>
        <begin position="156"/>
        <end position="189"/>
    </location>
</feature>